<reference evidence="1 2" key="1">
    <citation type="submission" date="2019-11" db="EMBL/GenBank/DDBJ databases">
        <title>Pseudomonas flavidum sp. nov., isolated from Baiyang Lake.</title>
        <authorList>
            <person name="Zhao Y."/>
        </authorList>
    </citation>
    <scope>NUCLEOTIDE SEQUENCE [LARGE SCALE GENOMIC DNA]</scope>
    <source>
        <strain evidence="2">R-22-3 w-18</strain>
    </source>
</reference>
<evidence type="ECO:0000313" key="1">
    <source>
        <dbReference type="EMBL" id="MVW75405.1"/>
    </source>
</evidence>
<evidence type="ECO:0008006" key="3">
    <source>
        <dbReference type="Google" id="ProtNLM"/>
    </source>
</evidence>
<dbReference type="PROSITE" id="PS51257">
    <property type="entry name" value="PROKAR_LIPOPROTEIN"/>
    <property type="match status" value="1"/>
</dbReference>
<dbReference type="SUPFAM" id="SSF49464">
    <property type="entry name" value="Carboxypeptidase regulatory domain-like"/>
    <property type="match status" value="1"/>
</dbReference>
<accession>A0A6I4KSR3</accession>
<evidence type="ECO:0000313" key="2">
    <source>
        <dbReference type="Proteomes" id="UP000429555"/>
    </source>
</evidence>
<organism evidence="1 2">
    <name type="scientific">Pseudomonas xionganensis</name>
    <dbReference type="NCBI Taxonomy" id="2654845"/>
    <lineage>
        <taxon>Bacteria</taxon>
        <taxon>Pseudomonadati</taxon>
        <taxon>Pseudomonadota</taxon>
        <taxon>Gammaproteobacteria</taxon>
        <taxon>Pseudomonadales</taxon>
        <taxon>Pseudomonadaceae</taxon>
        <taxon>Pseudomonas</taxon>
    </lineage>
</organism>
<name>A0A6I4KSR3_9PSED</name>
<dbReference type="Gene3D" id="2.60.40.1120">
    <property type="entry name" value="Carboxypeptidase-like, regulatory domain"/>
    <property type="match status" value="1"/>
</dbReference>
<proteinExistence type="predicted"/>
<dbReference type="Pfam" id="PF13620">
    <property type="entry name" value="CarboxypepD_reg"/>
    <property type="match status" value="1"/>
</dbReference>
<gene>
    <name evidence="1" type="ORF">GJV18_08755</name>
</gene>
<dbReference type="InterPro" id="IPR008969">
    <property type="entry name" value="CarboxyPept-like_regulatory"/>
</dbReference>
<dbReference type="AlphaFoldDB" id="A0A6I4KSR3"/>
<comment type="caution">
    <text evidence="1">The sequence shown here is derived from an EMBL/GenBank/DDBJ whole genome shotgun (WGS) entry which is preliminary data.</text>
</comment>
<sequence>MSRMKNLKHLFLTLPLIATLGGCMTISGVVRDKPTGNPISSASVTINNVSATTNAMGAYSVTGPFIPQHVIFVNAPGYNIYTKSVGRDQIHDIELTPRQ</sequence>
<dbReference type="Proteomes" id="UP000429555">
    <property type="component" value="Unassembled WGS sequence"/>
</dbReference>
<keyword evidence="2" id="KW-1185">Reference proteome</keyword>
<protein>
    <recommendedName>
        <fullName evidence="3">Carboxypeptidase regulatory-like domain-containing protein</fullName>
    </recommendedName>
</protein>
<dbReference type="EMBL" id="WKJZ01000001">
    <property type="protein sequence ID" value="MVW75405.1"/>
    <property type="molecule type" value="Genomic_DNA"/>
</dbReference>